<sequence length="320" mass="34917">TTTQTPTTTTTTTVTTTTPATTTTVTTTTQTPTCSMEAIWICNESDPDYKSASGGWTYSSQCRRLNLSAGECYQWEQVPREGHYEVPVGSLLDAEHFNELGSFGIPSDSPLGFDIVFADNSEDACTQSGLGSVWVIAAGVCELWIRIGAFEPDSGRDPDFVSKRLRLEGVGTIAVPMVLGPYTLAVGTVLNRYDLRILEGSYLVTDSNTRGWYLQAVPDINGDSPCSVRGGITVLERLGTCFLRIVLLGYRNHPWPIQREMVIEVVEESAVPTTTIPIYGEERISNSGDCIEAFVILEAGSSTDDAFLFDYKLDETATEQ</sequence>
<dbReference type="EMBL" id="UINC01122092">
    <property type="protein sequence ID" value="SVC97696.1"/>
    <property type="molecule type" value="Genomic_DNA"/>
</dbReference>
<protein>
    <submittedName>
        <fullName evidence="1">Uncharacterized protein</fullName>
    </submittedName>
</protein>
<gene>
    <name evidence="1" type="ORF">METZ01_LOCUS350550</name>
</gene>
<reference evidence="1" key="1">
    <citation type="submission" date="2018-05" db="EMBL/GenBank/DDBJ databases">
        <authorList>
            <person name="Lanie J.A."/>
            <person name="Ng W.-L."/>
            <person name="Kazmierczak K.M."/>
            <person name="Andrzejewski T.M."/>
            <person name="Davidsen T.M."/>
            <person name="Wayne K.J."/>
            <person name="Tettelin H."/>
            <person name="Glass J.I."/>
            <person name="Rusch D."/>
            <person name="Podicherti R."/>
            <person name="Tsui H.-C.T."/>
            <person name="Winkler M.E."/>
        </authorList>
    </citation>
    <scope>NUCLEOTIDE SEQUENCE</scope>
</reference>
<feature type="non-terminal residue" evidence="1">
    <location>
        <position position="1"/>
    </location>
</feature>
<accession>A0A382RJ85</accession>
<organism evidence="1">
    <name type="scientific">marine metagenome</name>
    <dbReference type="NCBI Taxonomy" id="408172"/>
    <lineage>
        <taxon>unclassified sequences</taxon>
        <taxon>metagenomes</taxon>
        <taxon>ecological metagenomes</taxon>
    </lineage>
</organism>
<dbReference type="AlphaFoldDB" id="A0A382RJ85"/>
<evidence type="ECO:0000313" key="1">
    <source>
        <dbReference type="EMBL" id="SVC97696.1"/>
    </source>
</evidence>
<proteinExistence type="predicted"/>
<feature type="non-terminal residue" evidence="1">
    <location>
        <position position="320"/>
    </location>
</feature>
<name>A0A382RJ85_9ZZZZ</name>